<feature type="transmembrane region" description="Helical" evidence="14">
    <location>
        <begin position="108"/>
        <end position="131"/>
    </location>
</feature>
<comment type="cofactor">
    <cofactor evidence="14">
        <name>Zn(2+)</name>
        <dbReference type="ChEBI" id="CHEBI:29105"/>
    </cofactor>
    <text evidence="14">Binds 1 zinc ion per subunit.</text>
</comment>
<reference evidence="16 17" key="1">
    <citation type="submission" date="2021-05" db="EMBL/GenBank/DDBJ databases">
        <title>Kineosporia and Streptomyces sp. nov. two new marine actinobacteria isolated from Coral.</title>
        <authorList>
            <person name="Buangrab K."/>
            <person name="Sutthacheep M."/>
            <person name="Yeemin T."/>
            <person name="Harunari E."/>
            <person name="Igarashi Y."/>
            <person name="Kanchanasin P."/>
            <person name="Tanasupawat S."/>
            <person name="Phongsopitanun W."/>
        </authorList>
    </citation>
    <scope>NUCLEOTIDE SEQUENCE [LARGE SCALE GENOMIC DNA]</scope>
    <source>
        <strain evidence="16 17">J2-2</strain>
    </source>
</reference>
<dbReference type="InterPro" id="IPR016483">
    <property type="entry name" value="UCP006404_Pept_M50_CBS"/>
</dbReference>
<keyword evidence="7" id="KW-0677">Repeat</keyword>
<keyword evidence="4 14" id="KW-0645">Protease</keyword>
<feature type="transmembrane region" description="Helical" evidence="14">
    <location>
        <begin position="21"/>
        <end position="46"/>
    </location>
</feature>
<keyword evidence="12" id="KW-0129">CBS domain</keyword>
<evidence type="ECO:0000256" key="4">
    <source>
        <dbReference type="ARBA" id="ARBA00022670"/>
    </source>
</evidence>
<feature type="domain" description="Peptidase M50" evidence="15">
    <location>
        <begin position="144"/>
        <end position="185"/>
    </location>
</feature>
<feature type="transmembrane region" description="Helical" evidence="14">
    <location>
        <begin position="52"/>
        <end position="70"/>
    </location>
</feature>
<dbReference type="Proteomes" id="UP001197247">
    <property type="component" value="Unassembled WGS sequence"/>
</dbReference>
<evidence type="ECO:0000313" key="16">
    <source>
        <dbReference type="EMBL" id="MBT0771930.1"/>
    </source>
</evidence>
<feature type="domain" description="Peptidase M50" evidence="15">
    <location>
        <begin position="60"/>
        <end position="136"/>
    </location>
</feature>
<dbReference type="PANTHER" id="PTHR39188:SF3">
    <property type="entry name" value="STAGE IV SPORULATION PROTEIN FB"/>
    <property type="match status" value="1"/>
</dbReference>
<dbReference type="Pfam" id="PF02163">
    <property type="entry name" value="Peptidase_M50"/>
    <property type="match status" value="2"/>
</dbReference>
<dbReference type="InterPro" id="IPR008915">
    <property type="entry name" value="Peptidase_M50"/>
</dbReference>
<evidence type="ECO:0000256" key="14">
    <source>
        <dbReference type="PIRNR" id="PIRNR006404"/>
    </source>
</evidence>
<dbReference type="SUPFAM" id="SSF54631">
    <property type="entry name" value="CBS-domain pair"/>
    <property type="match status" value="1"/>
</dbReference>
<keyword evidence="8 14" id="KW-0378">Hydrolase</keyword>
<evidence type="ECO:0000256" key="9">
    <source>
        <dbReference type="ARBA" id="ARBA00022833"/>
    </source>
</evidence>
<feature type="transmembrane region" description="Helical" evidence="14">
    <location>
        <begin position="77"/>
        <end position="96"/>
    </location>
</feature>
<evidence type="ECO:0000256" key="1">
    <source>
        <dbReference type="ARBA" id="ARBA00004651"/>
    </source>
</evidence>
<protein>
    <recommendedName>
        <fullName evidence="14">Zinc metalloprotease</fullName>
    </recommendedName>
</protein>
<keyword evidence="10 14" id="KW-1133">Transmembrane helix</keyword>
<evidence type="ECO:0000256" key="3">
    <source>
        <dbReference type="ARBA" id="ARBA00022475"/>
    </source>
</evidence>
<dbReference type="PANTHER" id="PTHR39188">
    <property type="entry name" value="MEMBRANE-ASSOCIATED ZINC METALLOPROTEASE M50B"/>
    <property type="match status" value="1"/>
</dbReference>
<evidence type="ECO:0000256" key="13">
    <source>
        <dbReference type="ARBA" id="ARBA00023136"/>
    </source>
</evidence>
<evidence type="ECO:0000256" key="5">
    <source>
        <dbReference type="ARBA" id="ARBA00022692"/>
    </source>
</evidence>
<evidence type="ECO:0000256" key="10">
    <source>
        <dbReference type="ARBA" id="ARBA00022989"/>
    </source>
</evidence>
<organism evidence="16 17">
    <name type="scientific">Kineosporia corallincola</name>
    <dbReference type="NCBI Taxonomy" id="2835133"/>
    <lineage>
        <taxon>Bacteria</taxon>
        <taxon>Bacillati</taxon>
        <taxon>Actinomycetota</taxon>
        <taxon>Actinomycetes</taxon>
        <taxon>Kineosporiales</taxon>
        <taxon>Kineosporiaceae</taxon>
        <taxon>Kineosporia</taxon>
    </lineage>
</organism>
<comment type="similarity">
    <text evidence="2 14">Belongs to the peptidase M50B family.</text>
</comment>
<evidence type="ECO:0000256" key="11">
    <source>
        <dbReference type="ARBA" id="ARBA00023049"/>
    </source>
</evidence>
<keyword evidence="11 14" id="KW-0482">Metalloprotease</keyword>
<evidence type="ECO:0000256" key="6">
    <source>
        <dbReference type="ARBA" id="ARBA00022723"/>
    </source>
</evidence>
<dbReference type="RefSeq" id="WP_214158294.1">
    <property type="nucleotide sequence ID" value="NZ_JAHBAY010000010.1"/>
</dbReference>
<keyword evidence="3 14" id="KW-1003">Cell membrane</keyword>
<feature type="transmembrane region" description="Helical" evidence="14">
    <location>
        <begin position="143"/>
        <end position="164"/>
    </location>
</feature>
<sequence>MSALPGPTAGIRLGRVGRVPVLLRPSWFLVAMVMTILFAPTVRAWVDLTGPATYAIAFVFALILLLSVFVHEAAHAVAAAATGTPATAIVLDLWGGHTAFDAPSSRPWRAIVVAVVGPASNALIAVVAFQLMDLFQPGTVSRLLFAATATSNLVVAVFNALPGLPLDGGRVLEGLVWRIGGDRLRAALVAGHAGRVVAVGTGAYAVYAVATGEHKALSGFWMVLVGLLLWRSAGQAVEAARWNIRTEAAVVDDLLQPAVAVPSNATVAGALMSAAGAGASAVVVLDVYGRPAAIVDERAAAGVPAARAAQVGAGAVAEALPDGAVLPTGLAGRSLIQALEEAPAARYAVIGPDEIVVGVLDWEDVARFVTP</sequence>
<evidence type="ECO:0000256" key="8">
    <source>
        <dbReference type="ARBA" id="ARBA00022801"/>
    </source>
</evidence>
<evidence type="ECO:0000256" key="12">
    <source>
        <dbReference type="ARBA" id="ARBA00023122"/>
    </source>
</evidence>
<proteinExistence type="inferred from homology"/>
<comment type="caution">
    <text evidence="16">The sequence shown here is derived from an EMBL/GenBank/DDBJ whole genome shotgun (WGS) entry which is preliminary data.</text>
</comment>
<keyword evidence="5 14" id="KW-0812">Transmembrane</keyword>
<evidence type="ECO:0000256" key="2">
    <source>
        <dbReference type="ARBA" id="ARBA00007931"/>
    </source>
</evidence>
<dbReference type="InterPro" id="IPR046342">
    <property type="entry name" value="CBS_dom_sf"/>
</dbReference>
<gene>
    <name evidence="16" type="ORF">KIH74_23515</name>
</gene>
<evidence type="ECO:0000256" key="7">
    <source>
        <dbReference type="ARBA" id="ARBA00022737"/>
    </source>
</evidence>
<comment type="subcellular location">
    <subcellularLocation>
        <location evidence="1 14">Cell membrane</location>
        <topology evidence="1 14">Multi-pass membrane protein</topology>
    </subcellularLocation>
</comment>
<accession>A0ABS5TLE7</accession>
<evidence type="ECO:0000259" key="15">
    <source>
        <dbReference type="Pfam" id="PF02163"/>
    </source>
</evidence>
<name>A0ABS5TLE7_9ACTN</name>
<evidence type="ECO:0000313" key="17">
    <source>
        <dbReference type="Proteomes" id="UP001197247"/>
    </source>
</evidence>
<keyword evidence="17" id="KW-1185">Reference proteome</keyword>
<keyword evidence="6 14" id="KW-0479">Metal-binding</keyword>
<dbReference type="PIRSF" id="PIRSF006404">
    <property type="entry name" value="UCP006404_Pept_M50_CBS"/>
    <property type="match status" value="1"/>
</dbReference>
<keyword evidence="13 14" id="KW-0472">Membrane</keyword>
<dbReference type="EMBL" id="JAHBAY010000010">
    <property type="protein sequence ID" value="MBT0771930.1"/>
    <property type="molecule type" value="Genomic_DNA"/>
</dbReference>
<keyword evidence="9 14" id="KW-0862">Zinc</keyword>